<dbReference type="InterPro" id="IPR009057">
    <property type="entry name" value="Homeodomain-like_sf"/>
</dbReference>
<dbReference type="AlphaFoldDB" id="A0A395J1J5"/>
<dbReference type="Pfam" id="PF05225">
    <property type="entry name" value="HTH_psq"/>
    <property type="match status" value="1"/>
</dbReference>
<proteinExistence type="predicted"/>
<dbReference type="GO" id="GO:0003677">
    <property type="term" value="F:DNA binding"/>
    <property type="evidence" value="ECO:0007669"/>
    <property type="project" value="InterPro"/>
</dbReference>
<name>A0A395J1J5_9HELO</name>
<sequence length="107" mass="12089">MDSKPNEMPSEARMEAALDHIKGQERPKYSQIAKIYKVNRSTLSRRYRGKTTSRTAAYADTHQSLSIEQEKALIDQINKLTQRSMPPTSGIVRNLAEEIIGRSVGKN</sequence>
<evidence type="ECO:0000313" key="2">
    <source>
        <dbReference type="EMBL" id="RAL65988.1"/>
    </source>
</evidence>
<accession>A0A395J1J5</accession>
<keyword evidence="3" id="KW-1185">Reference proteome</keyword>
<dbReference type="InterPro" id="IPR007889">
    <property type="entry name" value="HTH_Psq"/>
</dbReference>
<dbReference type="SUPFAM" id="SSF46689">
    <property type="entry name" value="Homeodomain-like"/>
    <property type="match status" value="1"/>
</dbReference>
<dbReference type="Proteomes" id="UP000249056">
    <property type="component" value="Unassembled WGS sequence"/>
</dbReference>
<comment type="caution">
    <text evidence="2">The sequence shown here is derived from an EMBL/GenBank/DDBJ whole genome shotgun (WGS) entry which is preliminary data.</text>
</comment>
<feature type="domain" description="HTH psq-type" evidence="1">
    <location>
        <begin position="11"/>
        <end position="53"/>
    </location>
</feature>
<reference evidence="2 3" key="1">
    <citation type="submission" date="2018-06" db="EMBL/GenBank/DDBJ databases">
        <title>Genome Sequence of the Brown Rot Fungal Pathogen Monilinia fructigena.</title>
        <authorList>
            <person name="Landi L."/>
            <person name="De Miccolis Angelini R.M."/>
            <person name="Pollastro S."/>
            <person name="Abate D."/>
            <person name="Faretra F."/>
            <person name="Romanazzi G."/>
        </authorList>
    </citation>
    <scope>NUCLEOTIDE SEQUENCE [LARGE SCALE GENOMIC DNA]</scope>
    <source>
        <strain evidence="2 3">Mfrg269</strain>
    </source>
</reference>
<dbReference type="EMBL" id="QKRW01000008">
    <property type="protein sequence ID" value="RAL65988.1"/>
    <property type="molecule type" value="Genomic_DNA"/>
</dbReference>
<protein>
    <recommendedName>
        <fullName evidence="1">HTH psq-type domain-containing protein</fullName>
    </recommendedName>
</protein>
<organism evidence="2 3">
    <name type="scientific">Monilinia fructigena</name>
    <dbReference type="NCBI Taxonomy" id="38457"/>
    <lineage>
        <taxon>Eukaryota</taxon>
        <taxon>Fungi</taxon>
        <taxon>Dikarya</taxon>
        <taxon>Ascomycota</taxon>
        <taxon>Pezizomycotina</taxon>
        <taxon>Leotiomycetes</taxon>
        <taxon>Helotiales</taxon>
        <taxon>Sclerotiniaceae</taxon>
        <taxon>Monilinia</taxon>
    </lineage>
</organism>
<evidence type="ECO:0000313" key="3">
    <source>
        <dbReference type="Proteomes" id="UP000249056"/>
    </source>
</evidence>
<evidence type="ECO:0000259" key="1">
    <source>
        <dbReference type="Pfam" id="PF05225"/>
    </source>
</evidence>
<dbReference type="OrthoDB" id="3560646at2759"/>
<gene>
    <name evidence="2" type="ORF">DID88_005649</name>
</gene>